<dbReference type="SUPFAM" id="SSF53187">
    <property type="entry name" value="Zn-dependent exopeptidases"/>
    <property type="match status" value="1"/>
</dbReference>
<dbReference type="GO" id="GO:0008745">
    <property type="term" value="F:N-acetylmuramoyl-L-alanine amidase activity"/>
    <property type="evidence" value="ECO:0007669"/>
    <property type="project" value="UniProtKB-EC"/>
</dbReference>
<dbReference type="InterPro" id="IPR050695">
    <property type="entry name" value="N-acetylmuramoyl_amidase_3"/>
</dbReference>
<dbReference type="Gene3D" id="3.40.630.40">
    <property type="entry name" value="Zn-dependent exopeptidases"/>
    <property type="match status" value="1"/>
</dbReference>
<dbReference type="Gene3D" id="3.10.350.10">
    <property type="entry name" value="LysM domain"/>
    <property type="match status" value="1"/>
</dbReference>
<name>A0ABT1THH1_9GAMM</name>
<dbReference type="PROSITE" id="PS51782">
    <property type="entry name" value="LYSM"/>
    <property type="match status" value="1"/>
</dbReference>
<dbReference type="EC" id="3.5.1.28" evidence="2"/>
<dbReference type="Pfam" id="PF01520">
    <property type="entry name" value="Amidase_3"/>
    <property type="match status" value="1"/>
</dbReference>
<dbReference type="SUPFAM" id="SSF54106">
    <property type="entry name" value="LysM domain"/>
    <property type="match status" value="1"/>
</dbReference>
<dbReference type="RefSeq" id="WP_256602350.1">
    <property type="nucleotide sequence ID" value="NZ_JANIBJ010000017.1"/>
</dbReference>
<evidence type="ECO:0000259" key="5">
    <source>
        <dbReference type="PROSITE" id="PS51782"/>
    </source>
</evidence>
<dbReference type="CDD" id="cd00118">
    <property type="entry name" value="LysM"/>
    <property type="match status" value="1"/>
</dbReference>
<dbReference type="InterPro" id="IPR036779">
    <property type="entry name" value="LysM_dom_sf"/>
</dbReference>
<feature type="signal peptide" evidence="4">
    <location>
        <begin position="1"/>
        <end position="19"/>
    </location>
</feature>
<accession>A0ABT1THH1</accession>
<evidence type="ECO:0000256" key="3">
    <source>
        <dbReference type="ARBA" id="ARBA00022801"/>
    </source>
</evidence>
<evidence type="ECO:0000256" key="1">
    <source>
        <dbReference type="ARBA" id="ARBA00001561"/>
    </source>
</evidence>
<evidence type="ECO:0000256" key="2">
    <source>
        <dbReference type="ARBA" id="ARBA00011901"/>
    </source>
</evidence>
<sequence>MVIFFWIMGFFLPTLPAHAAANVLSALTFQPGGVVFELNATPHYRYFTLNNPSRVVVDFENTAASAAMPQPPADHPLVVGVRSAIRNKSDLRVVMELNADAKAVAVSNGSSVQLQFSASANPAPASVAAARPAKKIPENKVARDKTLSTVNAKPVRAKGRDIVIAIDAGHGGKDVGAQGGHGTQEKDVVLAIAKRLESSVNRQPGMKAVMIRNGDYFVKLHDRVKIARDAKADLFVSIHADAFDDPSAHGASVYTLANKGASSQMAQTLADSENAADRAGGATVDAHDDVLASVLMDLSNKAAKEASQHVGSKVLKSVNSAGHLHRKNVQKAGFVVLRSPIPSILVETAFISNPEEEQRLNSRAYQDKMASAVFNGIVAHFKQYAPANTLFAQLQKSGKTATRVAARETVSEPVVVKANTVEADSAITVSAANTRHVISTGETLSGIAQRYGVSMRELRHANGMEDGNLKAGQVLQIPRSS</sequence>
<reference evidence="6 7" key="1">
    <citation type="submission" date="2022-07" db="EMBL/GenBank/DDBJ databases">
        <title>Methylomonas rivi sp. nov., Methylomonas rosea sp. nov., Methylomonas aureus sp. nov. and Methylomonas subterranea sp. nov., four novel methanotrophs isolated from a freshwater creek and the deep terrestrial subsurface.</title>
        <authorList>
            <person name="Abin C."/>
            <person name="Sankaranarayanan K."/>
            <person name="Garner C."/>
            <person name="Sindelar R."/>
            <person name="Kotary K."/>
            <person name="Garner R."/>
            <person name="Barclay S."/>
            <person name="Lawson P."/>
            <person name="Krumholz L."/>
        </authorList>
    </citation>
    <scope>NUCLEOTIDE SEQUENCE [LARGE SCALE GENOMIC DNA]</scope>
    <source>
        <strain evidence="6 7">SURF-2</strain>
    </source>
</reference>
<dbReference type="InterPro" id="IPR021731">
    <property type="entry name" value="AMIN_dom"/>
</dbReference>
<dbReference type="Gene3D" id="2.60.40.3500">
    <property type="match status" value="1"/>
</dbReference>
<dbReference type="Pfam" id="PF01476">
    <property type="entry name" value="LysM"/>
    <property type="match status" value="1"/>
</dbReference>
<proteinExistence type="predicted"/>
<dbReference type="SMART" id="SM00646">
    <property type="entry name" value="Ami_3"/>
    <property type="match status" value="1"/>
</dbReference>
<protein>
    <recommendedName>
        <fullName evidence="2">N-acetylmuramoyl-L-alanine amidase</fullName>
        <ecNumber evidence="2">3.5.1.28</ecNumber>
    </recommendedName>
</protein>
<comment type="caution">
    <text evidence="6">The sequence shown here is derived from an EMBL/GenBank/DDBJ whole genome shotgun (WGS) entry which is preliminary data.</text>
</comment>
<dbReference type="InterPro" id="IPR018392">
    <property type="entry name" value="LysM"/>
</dbReference>
<feature type="chain" id="PRO_5046939742" description="N-acetylmuramoyl-L-alanine amidase" evidence="4">
    <location>
        <begin position="20"/>
        <end position="481"/>
    </location>
</feature>
<evidence type="ECO:0000313" key="7">
    <source>
        <dbReference type="Proteomes" id="UP001524499"/>
    </source>
</evidence>
<dbReference type="Proteomes" id="UP001524499">
    <property type="component" value="Unassembled WGS sequence"/>
</dbReference>
<evidence type="ECO:0000313" key="6">
    <source>
        <dbReference type="EMBL" id="MCQ8104552.1"/>
    </source>
</evidence>
<keyword evidence="7" id="KW-1185">Reference proteome</keyword>
<dbReference type="PANTHER" id="PTHR30404:SF0">
    <property type="entry name" value="N-ACETYLMURAMOYL-L-ALANINE AMIDASE AMIC"/>
    <property type="match status" value="1"/>
</dbReference>
<comment type="catalytic activity">
    <reaction evidence="1">
        <text>Hydrolyzes the link between N-acetylmuramoyl residues and L-amino acid residues in certain cell-wall glycopeptides.</text>
        <dbReference type="EC" id="3.5.1.28"/>
    </reaction>
</comment>
<dbReference type="CDD" id="cd02696">
    <property type="entry name" value="MurNAc-LAA"/>
    <property type="match status" value="1"/>
</dbReference>
<dbReference type="SMART" id="SM00257">
    <property type="entry name" value="LysM"/>
    <property type="match status" value="1"/>
</dbReference>
<dbReference type="PANTHER" id="PTHR30404">
    <property type="entry name" value="N-ACETYLMURAMOYL-L-ALANINE AMIDASE"/>
    <property type="match status" value="1"/>
</dbReference>
<keyword evidence="4" id="KW-0732">Signal</keyword>
<dbReference type="Pfam" id="PF11741">
    <property type="entry name" value="AMIN"/>
    <property type="match status" value="1"/>
</dbReference>
<organism evidence="6 7">
    <name type="scientific">Methylomonas subterranea</name>
    <dbReference type="NCBI Taxonomy" id="2952225"/>
    <lineage>
        <taxon>Bacteria</taxon>
        <taxon>Pseudomonadati</taxon>
        <taxon>Pseudomonadota</taxon>
        <taxon>Gammaproteobacteria</taxon>
        <taxon>Methylococcales</taxon>
        <taxon>Methylococcaceae</taxon>
        <taxon>Methylomonas</taxon>
    </lineage>
</organism>
<feature type="domain" description="LysM" evidence="5">
    <location>
        <begin position="434"/>
        <end position="477"/>
    </location>
</feature>
<gene>
    <name evidence="6" type="ORF">NP590_10590</name>
</gene>
<dbReference type="InterPro" id="IPR002508">
    <property type="entry name" value="MurNAc-LAA_cat"/>
</dbReference>
<evidence type="ECO:0000256" key="4">
    <source>
        <dbReference type="SAM" id="SignalP"/>
    </source>
</evidence>
<keyword evidence="3 6" id="KW-0378">Hydrolase</keyword>
<dbReference type="EMBL" id="JANIBJ010000017">
    <property type="protein sequence ID" value="MCQ8104552.1"/>
    <property type="molecule type" value="Genomic_DNA"/>
</dbReference>